<dbReference type="Proteomes" id="UP000693970">
    <property type="component" value="Unassembled WGS sequence"/>
</dbReference>
<feature type="compositionally biased region" description="Acidic residues" evidence="1">
    <location>
        <begin position="206"/>
        <end position="222"/>
    </location>
</feature>
<keyword evidence="3" id="KW-1185">Reference proteome</keyword>
<dbReference type="EMBL" id="JAGRRH010000022">
    <property type="protein sequence ID" value="KAG7345607.1"/>
    <property type="molecule type" value="Genomic_DNA"/>
</dbReference>
<dbReference type="AlphaFoldDB" id="A0A9K3KKX8"/>
<feature type="region of interest" description="Disordered" evidence="1">
    <location>
        <begin position="124"/>
        <end position="222"/>
    </location>
</feature>
<accession>A0A9K3KKX8</accession>
<name>A0A9K3KKX8_9STRA</name>
<evidence type="ECO:0000256" key="1">
    <source>
        <dbReference type="SAM" id="MobiDB-lite"/>
    </source>
</evidence>
<comment type="caution">
    <text evidence="2">The sequence shown here is derived from an EMBL/GenBank/DDBJ whole genome shotgun (WGS) entry which is preliminary data.</text>
</comment>
<protein>
    <submittedName>
        <fullName evidence="2">Uncharacterized protein</fullName>
    </submittedName>
</protein>
<evidence type="ECO:0000313" key="3">
    <source>
        <dbReference type="Proteomes" id="UP000693970"/>
    </source>
</evidence>
<feature type="compositionally biased region" description="Acidic residues" evidence="1">
    <location>
        <begin position="156"/>
        <end position="169"/>
    </location>
</feature>
<feature type="region of interest" description="Disordered" evidence="1">
    <location>
        <begin position="83"/>
        <end position="104"/>
    </location>
</feature>
<proteinExistence type="predicted"/>
<reference evidence="2" key="1">
    <citation type="journal article" date="2021" name="Sci. Rep.">
        <title>Diploid genomic architecture of Nitzschia inconspicua, an elite biomass production diatom.</title>
        <authorList>
            <person name="Oliver A."/>
            <person name="Podell S."/>
            <person name="Pinowska A."/>
            <person name="Traller J.C."/>
            <person name="Smith S.R."/>
            <person name="McClure R."/>
            <person name="Beliaev A."/>
            <person name="Bohutskyi P."/>
            <person name="Hill E.A."/>
            <person name="Rabines A."/>
            <person name="Zheng H."/>
            <person name="Allen L.Z."/>
            <person name="Kuo A."/>
            <person name="Grigoriev I.V."/>
            <person name="Allen A.E."/>
            <person name="Hazlebeck D."/>
            <person name="Allen E.E."/>
        </authorList>
    </citation>
    <scope>NUCLEOTIDE SEQUENCE</scope>
    <source>
        <strain evidence="2">Hildebrandi</strain>
    </source>
</reference>
<reference evidence="2" key="2">
    <citation type="submission" date="2021-04" db="EMBL/GenBank/DDBJ databases">
        <authorList>
            <person name="Podell S."/>
        </authorList>
    </citation>
    <scope>NUCLEOTIDE SEQUENCE</scope>
    <source>
        <strain evidence="2">Hildebrandi</strain>
    </source>
</reference>
<evidence type="ECO:0000313" key="2">
    <source>
        <dbReference type="EMBL" id="KAG7345607.1"/>
    </source>
</evidence>
<organism evidence="2 3">
    <name type="scientific">Nitzschia inconspicua</name>
    <dbReference type="NCBI Taxonomy" id="303405"/>
    <lineage>
        <taxon>Eukaryota</taxon>
        <taxon>Sar</taxon>
        <taxon>Stramenopiles</taxon>
        <taxon>Ochrophyta</taxon>
        <taxon>Bacillariophyta</taxon>
        <taxon>Bacillariophyceae</taxon>
        <taxon>Bacillariophycidae</taxon>
        <taxon>Bacillariales</taxon>
        <taxon>Bacillariaceae</taxon>
        <taxon>Nitzschia</taxon>
    </lineage>
</organism>
<sequence>MRQRTLGAICLGPTGNSQGGHCFMSLTSGERIIRHRWTPLPMPEEAIAWVSQIGRQQGMPSTLAFSNRHGAEIMDQVTDVVEDPHPDISDDDSTYSYHSSASESRDDISYAASNYHDDTPALTADPAINVNAPPPFPAATGVTDIGLGQDLPTADDMSDESSEVDDDNESSGVDDASDERSGVNENDEMDLDDDKSTGLDRNVNLDEVEDTNAESTDEDIPD</sequence>
<gene>
    <name evidence="2" type="ORF">IV203_033138</name>
</gene>